<gene>
    <name evidence="2" type="ORF">GPUH_LOCUS779</name>
</gene>
<evidence type="ECO:0000256" key="1">
    <source>
        <dbReference type="SAM" id="SignalP"/>
    </source>
</evidence>
<keyword evidence="3" id="KW-1185">Reference proteome</keyword>
<reference evidence="2 3" key="2">
    <citation type="submission" date="2018-11" db="EMBL/GenBank/DDBJ databases">
        <authorList>
            <consortium name="Pathogen Informatics"/>
        </authorList>
    </citation>
    <scope>NUCLEOTIDE SEQUENCE [LARGE SCALE GENOMIC DNA]</scope>
</reference>
<protein>
    <submittedName>
        <fullName evidence="4">Secreted protein</fullName>
    </submittedName>
</protein>
<dbReference type="WBParaSite" id="GPUH_0000077901-mRNA-1">
    <property type="protein sequence ID" value="GPUH_0000077901-mRNA-1"/>
    <property type="gene ID" value="GPUH_0000077901"/>
</dbReference>
<dbReference type="AlphaFoldDB" id="A0A183CWD8"/>
<name>A0A183CWD8_9BILA</name>
<sequence length="93" mass="10168">MTTVGIITIAFFTLALTISAKPTKVRPVQQYNICKIPKYLIAETTADSVQAHRKTPSGALKNLSGKGVYVDNAEYSSESSEIEEMTVIVYLVL</sequence>
<proteinExistence type="predicted"/>
<dbReference type="Proteomes" id="UP000271098">
    <property type="component" value="Unassembled WGS sequence"/>
</dbReference>
<accession>A0A183CWD8</accession>
<organism evidence="4">
    <name type="scientific">Gongylonema pulchrum</name>
    <dbReference type="NCBI Taxonomy" id="637853"/>
    <lineage>
        <taxon>Eukaryota</taxon>
        <taxon>Metazoa</taxon>
        <taxon>Ecdysozoa</taxon>
        <taxon>Nematoda</taxon>
        <taxon>Chromadorea</taxon>
        <taxon>Rhabditida</taxon>
        <taxon>Spirurina</taxon>
        <taxon>Spiruromorpha</taxon>
        <taxon>Spiruroidea</taxon>
        <taxon>Gongylonematidae</taxon>
        <taxon>Gongylonema</taxon>
    </lineage>
</organism>
<dbReference type="EMBL" id="UYRT01000782">
    <property type="protein sequence ID" value="VDK28705.1"/>
    <property type="molecule type" value="Genomic_DNA"/>
</dbReference>
<feature type="chain" id="PRO_5043138461" evidence="1">
    <location>
        <begin position="21"/>
        <end position="93"/>
    </location>
</feature>
<evidence type="ECO:0000313" key="2">
    <source>
        <dbReference type="EMBL" id="VDK28705.1"/>
    </source>
</evidence>
<feature type="signal peptide" evidence="1">
    <location>
        <begin position="1"/>
        <end position="20"/>
    </location>
</feature>
<evidence type="ECO:0000313" key="3">
    <source>
        <dbReference type="Proteomes" id="UP000271098"/>
    </source>
</evidence>
<reference evidence="4" key="1">
    <citation type="submission" date="2016-06" db="UniProtKB">
        <authorList>
            <consortium name="WormBaseParasite"/>
        </authorList>
    </citation>
    <scope>IDENTIFICATION</scope>
</reference>
<evidence type="ECO:0000313" key="4">
    <source>
        <dbReference type="WBParaSite" id="GPUH_0000077901-mRNA-1"/>
    </source>
</evidence>
<keyword evidence="1" id="KW-0732">Signal</keyword>